<comment type="caution">
    <text evidence="1">The sequence shown here is derived from an EMBL/GenBank/DDBJ whole genome shotgun (WGS) entry which is preliminary data.</text>
</comment>
<sequence length="87" mass="9939">MLLPSVSSSDYMLDRETYNPAFEANIDTDDLEAWSSMHKSDTETKLYLFNDYLGYSENDLSDLAQIKQEFIVANSLLLWTPPAHTIS</sequence>
<reference evidence="1 2" key="1">
    <citation type="submission" date="2015-12" db="EMBL/GenBank/DDBJ databases">
        <title>Draft genome sequence of Moniliophthora roreri, the causal agent of frosty pod rot of cacao.</title>
        <authorList>
            <person name="Aime M.C."/>
            <person name="Diaz-Valderrama J.R."/>
            <person name="Kijpornyongpan T."/>
            <person name="Phillips-Mora W."/>
        </authorList>
    </citation>
    <scope>NUCLEOTIDE SEQUENCE [LARGE SCALE GENOMIC DNA]</scope>
    <source>
        <strain evidence="1 2">MCA 2952</strain>
    </source>
</reference>
<gene>
    <name evidence="1" type="ORF">WG66_936</name>
</gene>
<evidence type="ECO:0000313" key="1">
    <source>
        <dbReference type="EMBL" id="KTB46481.1"/>
    </source>
</evidence>
<dbReference type="EMBL" id="LATX01000331">
    <property type="protein sequence ID" value="KTB46481.1"/>
    <property type="molecule type" value="Genomic_DNA"/>
</dbReference>
<dbReference type="AlphaFoldDB" id="A0A0W0GD43"/>
<organism evidence="1 2">
    <name type="scientific">Moniliophthora roreri</name>
    <name type="common">Frosty pod rot fungus</name>
    <name type="synonym">Monilia roreri</name>
    <dbReference type="NCBI Taxonomy" id="221103"/>
    <lineage>
        <taxon>Eukaryota</taxon>
        <taxon>Fungi</taxon>
        <taxon>Dikarya</taxon>
        <taxon>Basidiomycota</taxon>
        <taxon>Agaricomycotina</taxon>
        <taxon>Agaricomycetes</taxon>
        <taxon>Agaricomycetidae</taxon>
        <taxon>Agaricales</taxon>
        <taxon>Marasmiineae</taxon>
        <taxon>Marasmiaceae</taxon>
        <taxon>Moniliophthora</taxon>
    </lineage>
</organism>
<proteinExistence type="predicted"/>
<evidence type="ECO:0000313" key="2">
    <source>
        <dbReference type="Proteomes" id="UP000054988"/>
    </source>
</evidence>
<accession>A0A0W0GD43</accession>
<dbReference type="Proteomes" id="UP000054988">
    <property type="component" value="Unassembled WGS sequence"/>
</dbReference>
<name>A0A0W0GD43_MONRR</name>
<protein>
    <submittedName>
        <fullName evidence="1">Uncharacterized protein</fullName>
    </submittedName>
</protein>